<dbReference type="Pfam" id="PF05594">
    <property type="entry name" value="Fil_haemagg"/>
    <property type="match status" value="1"/>
</dbReference>
<proteinExistence type="predicted"/>
<evidence type="ECO:0000313" key="1">
    <source>
        <dbReference type="EMBL" id="NDL28044.1"/>
    </source>
</evidence>
<dbReference type="EMBL" id="WSFE01000114">
    <property type="protein sequence ID" value="NDL28044.1"/>
    <property type="molecule type" value="Genomic_DNA"/>
</dbReference>
<keyword evidence="2" id="KW-1185">Reference proteome</keyword>
<evidence type="ECO:0008006" key="3">
    <source>
        <dbReference type="Google" id="ProtNLM"/>
    </source>
</evidence>
<dbReference type="NCBIfam" id="TIGR01731">
    <property type="entry name" value="fil_hemag_20aa"/>
    <property type="match status" value="4"/>
</dbReference>
<gene>
    <name evidence="1" type="ORF">GPY42_24030</name>
</gene>
<reference evidence="1 2" key="1">
    <citation type="submission" date="2019-12" db="EMBL/GenBank/DDBJ databases">
        <title>Engineering Photorhabdus to improve their lethality against agricultural pests.</title>
        <authorList>
            <person name="Machado R.A.R."/>
        </authorList>
    </citation>
    <scope>NUCLEOTIDE SEQUENCE [LARGE SCALE GENOMIC DNA]</scope>
    <source>
        <strain evidence="1 2">M-HU2</strain>
    </source>
</reference>
<feature type="non-terminal residue" evidence="1">
    <location>
        <position position="1"/>
    </location>
</feature>
<organism evidence="1 2">
    <name type="scientific">Photorhabdus kayaii</name>
    <dbReference type="NCBI Taxonomy" id="230088"/>
    <lineage>
        <taxon>Bacteria</taxon>
        <taxon>Pseudomonadati</taxon>
        <taxon>Pseudomonadota</taxon>
        <taxon>Gammaproteobacteria</taxon>
        <taxon>Enterobacterales</taxon>
        <taxon>Morganellaceae</taxon>
        <taxon>Photorhabdus</taxon>
    </lineage>
</organism>
<evidence type="ECO:0000313" key="2">
    <source>
        <dbReference type="Proteomes" id="UP000470051"/>
    </source>
</evidence>
<dbReference type="Proteomes" id="UP000470051">
    <property type="component" value="Unassembled WGS sequence"/>
</dbReference>
<comment type="caution">
    <text evidence="1">The sequence shown here is derived from an EMBL/GenBank/DDBJ whole genome shotgun (WGS) entry which is preliminary data.</text>
</comment>
<name>A0ABX0B5N6_9GAMM</name>
<dbReference type="InterPro" id="IPR008619">
    <property type="entry name" value="Filamentous_hemagglutn_rpt"/>
</dbReference>
<sequence>SQTLDNTQGMLLAQNIDSQTTGHPFTNTAGQVIAEDTLTVNSGELDNTAGLLQAGREMTVDTHGHRFTNTRNADQKAGRLLSDGHLTLRTGDINNTGGMIVADGKTALTSTALNNTQGQIAGNSGLDIHSRQLTNRNGTLQSADALT</sequence>
<dbReference type="RefSeq" id="WP_191215031.1">
    <property type="nucleotide sequence ID" value="NZ_CAWPKC010000114.1"/>
</dbReference>
<dbReference type="InterPro" id="IPR010069">
    <property type="entry name" value="CdiA_FHA1_rpt"/>
</dbReference>
<protein>
    <recommendedName>
        <fullName evidence="3">Adhesin</fullName>
    </recommendedName>
</protein>
<feature type="non-terminal residue" evidence="1">
    <location>
        <position position="147"/>
    </location>
</feature>
<accession>A0ABX0B5N6</accession>